<dbReference type="EMBL" id="CP058998">
    <property type="protein sequence ID" value="QLJ53140.1"/>
    <property type="molecule type" value="Genomic_DNA"/>
</dbReference>
<dbReference type="PANTHER" id="PTHR43346:SF1">
    <property type="entry name" value="QUERCETIN 2,3-DIOXYGENASE-RELATED"/>
    <property type="match status" value="1"/>
</dbReference>
<dbReference type="CDD" id="cd02223">
    <property type="entry name" value="cupin_Bh2720-like"/>
    <property type="match status" value="1"/>
</dbReference>
<dbReference type="InterPro" id="IPR011051">
    <property type="entry name" value="RmlC_Cupin_sf"/>
</dbReference>
<dbReference type="InterPro" id="IPR052538">
    <property type="entry name" value="Flavonoid_dioxygenase-like"/>
</dbReference>
<feature type="domain" description="Cupin type-2" evidence="1">
    <location>
        <begin position="32"/>
        <end position="102"/>
    </location>
</feature>
<sequence>MKGYATALEKETRKNLDFRRVLYTGKNSQLVLMSLKPMEEIGMEVHPHIDQFFRFEAGEGKVLIDGNEYRVKDGDGVIVPAGAKHNVINTSKTSELKLYTIYSPPEHQDGIVRKTKAEAMASEEEFDGKTTE</sequence>
<accession>A0A7D6BG29</accession>
<dbReference type="Pfam" id="PF07883">
    <property type="entry name" value="Cupin_2"/>
    <property type="match status" value="1"/>
</dbReference>
<evidence type="ECO:0000313" key="2">
    <source>
        <dbReference type="EMBL" id="QLJ53140.1"/>
    </source>
</evidence>
<dbReference type="PANTHER" id="PTHR43346">
    <property type="entry name" value="LIGAND BINDING DOMAIN PROTEIN, PUTATIVE (AFU_ORTHOLOGUE AFUA_6G14370)-RELATED"/>
    <property type="match status" value="1"/>
</dbReference>
<dbReference type="Proteomes" id="UP000510821">
    <property type="component" value="Chromosome"/>
</dbReference>
<dbReference type="AlphaFoldDB" id="A0A7D6BG29"/>
<name>A0A7D6BG29_FERL1</name>
<protein>
    <submittedName>
        <fullName evidence="2">Mannose-6-phosphate isomerase</fullName>
    </submittedName>
</protein>
<organism evidence="2 3">
    <name type="scientific">Fermentimicrarchaeum limneticum</name>
    <dbReference type="NCBI Taxonomy" id="2795018"/>
    <lineage>
        <taxon>Archaea</taxon>
        <taxon>Candidatus Micrarchaeota</taxon>
        <taxon>Candidatus Fermentimicrarchaeales</taxon>
        <taxon>Candidatus Fermentimicrarchaeaceae</taxon>
        <taxon>Candidatus Fermentimicrarchaeum</taxon>
    </lineage>
</organism>
<dbReference type="Gene3D" id="2.60.120.10">
    <property type="entry name" value="Jelly Rolls"/>
    <property type="match status" value="1"/>
</dbReference>
<reference evidence="3" key="1">
    <citation type="submission" date="2020-07" db="EMBL/GenBank/DDBJ databases">
        <title>Metabolic diversity and evolutionary history of the archaeal phylum ###Micrarchaeota### uncovered from a freshwater lake metagenome.</title>
        <authorList>
            <person name="Kadnikov V.V."/>
            <person name="Savvichev A.S."/>
            <person name="Mardanov A.V."/>
            <person name="Beletsky A.V."/>
            <person name="Chupakov A.V."/>
            <person name="Kokryatskaya N.M."/>
            <person name="Pimenov N.V."/>
            <person name="Ravin N.V."/>
        </authorList>
    </citation>
    <scope>NUCLEOTIDE SEQUENCE [LARGE SCALE GENOMIC DNA]</scope>
</reference>
<dbReference type="InterPro" id="IPR014710">
    <property type="entry name" value="RmlC-like_jellyroll"/>
</dbReference>
<dbReference type="InterPro" id="IPR013096">
    <property type="entry name" value="Cupin_2"/>
</dbReference>
<dbReference type="KEGG" id="flt:Sv326_0965"/>
<keyword evidence="2" id="KW-0413">Isomerase</keyword>
<evidence type="ECO:0000313" key="3">
    <source>
        <dbReference type="Proteomes" id="UP000510821"/>
    </source>
</evidence>
<evidence type="ECO:0000259" key="1">
    <source>
        <dbReference type="Pfam" id="PF07883"/>
    </source>
</evidence>
<dbReference type="GO" id="GO:0016853">
    <property type="term" value="F:isomerase activity"/>
    <property type="evidence" value="ECO:0007669"/>
    <property type="project" value="UniProtKB-KW"/>
</dbReference>
<dbReference type="SUPFAM" id="SSF51182">
    <property type="entry name" value="RmlC-like cupins"/>
    <property type="match status" value="1"/>
</dbReference>
<proteinExistence type="predicted"/>
<gene>
    <name evidence="2" type="ORF">Sv326_0965</name>
</gene>